<evidence type="ECO:0000313" key="3">
    <source>
        <dbReference type="Proteomes" id="UP000306378"/>
    </source>
</evidence>
<dbReference type="Proteomes" id="UP000306378">
    <property type="component" value="Unassembled WGS sequence"/>
</dbReference>
<feature type="transmembrane region" description="Helical" evidence="1">
    <location>
        <begin position="70"/>
        <end position="87"/>
    </location>
</feature>
<keyword evidence="1" id="KW-1133">Transmembrane helix</keyword>
<proteinExistence type="predicted"/>
<dbReference type="AlphaFoldDB" id="A0A5R8NB95"/>
<comment type="caution">
    <text evidence="2">The sequence shown here is derived from an EMBL/GenBank/DDBJ whole genome shotgun (WGS) entry which is preliminary data.</text>
</comment>
<keyword evidence="1" id="KW-0472">Membrane</keyword>
<sequence length="129" mass="14206">MRRAVIWTLLIVFAWPVALIVWIVKYPDQAKNVWRTIRDHVRAHPALFLWGGFGLGVLGVIIGVTALDPGMTAFYCVWAAVFGSLLVRRQLKARAVAAAEIAARADAQHAAYLAGDDFGVYGTRDMPNI</sequence>
<organism evidence="2 3">
    <name type="scientific">Nocardia cyriacigeorgica</name>
    <dbReference type="NCBI Taxonomy" id="135487"/>
    <lineage>
        <taxon>Bacteria</taxon>
        <taxon>Bacillati</taxon>
        <taxon>Actinomycetota</taxon>
        <taxon>Actinomycetes</taxon>
        <taxon>Mycobacteriales</taxon>
        <taxon>Nocardiaceae</taxon>
        <taxon>Nocardia</taxon>
    </lineage>
</organism>
<dbReference type="RefSeq" id="WP_138452797.1">
    <property type="nucleotide sequence ID" value="NZ_VBUT01000014.1"/>
</dbReference>
<protein>
    <submittedName>
        <fullName evidence="2">Uncharacterized protein</fullName>
    </submittedName>
</protein>
<gene>
    <name evidence="2" type="ORF">FEK34_28190</name>
</gene>
<reference evidence="2 3" key="1">
    <citation type="submission" date="2019-05" db="EMBL/GenBank/DDBJ databases">
        <title>Genomes sequences of two Nocardia cyriacigeorgica environmental isolates, type strains Nocardia asteroides ATCC 19247 and Nocardia cyriacigeorgica DSM 44484.</title>
        <authorList>
            <person name="Vautrin F."/>
            <person name="Bergeron E."/>
            <person name="Dubost A."/>
            <person name="Abrouk D."/>
            <person name="Rodriguez Nava V."/>
            <person name="Pujic P."/>
        </authorList>
    </citation>
    <scope>NUCLEOTIDE SEQUENCE [LARGE SCALE GENOMIC DNA]</scope>
    <source>
        <strain evidence="2 3">EML 446</strain>
    </source>
</reference>
<dbReference type="EMBL" id="VBUT01000014">
    <property type="protein sequence ID" value="TLF72906.1"/>
    <property type="molecule type" value="Genomic_DNA"/>
</dbReference>
<name>A0A5R8NB95_9NOCA</name>
<keyword evidence="1" id="KW-0812">Transmembrane</keyword>
<feature type="transmembrane region" description="Helical" evidence="1">
    <location>
        <begin position="45"/>
        <end position="64"/>
    </location>
</feature>
<accession>A0A5R8NB95</accession>
<feature type="transmembrane region" description="Helical" evidence="1">
    <location>
        <begin position="6"/>
        <end position="24"/>
    </location>
</feature>
<evidence type="ECO:0000313" key="2">
    <source>
        <dbReference type="EMBL" id="TLF72906.1"/>
    </source>
</evidence>
<evidence type="ECO:0000256" key="1">
    <source>
        <dbReference type="SAM" id="Phobius"/>
    </source>
</evidence>